<dbReference type="InterPro" id="IPR050266">
    <property type="entry name" value="AB_hydrolase_sf"/>
</dbReference>
<dbReference type="SUPFAM" id="SSF53474">
    <property type="entry name" value="alpha/beta-Hydrolases"/>
    <property type="match status" value="1"/>
</dbReference>
<evidence type="ECO:0000313" key="2">
    <source>
        <dbReference type="EMBL" id="MFC0559205.1"/>
    </source>
</evidence>
<keyword evidence="3" id="KW-1185">Reference proteome</keyword>
<keyword evidence="2" id="KW-0378">Hydrolase</keyword>
<evidence type="ECO:0000259" key="1">
    <source>
        <dbReference type="Pfam" id="PF12697"/>
    </source>
</evidence>
<proteinExistence type="predicted"/>
<organism evidence="2 3">
    <name type="scientific">Halalkalibacter alkalisediminis</name>
    <dbReference type="NCBI Taxonomy" id="935616"/>
    <lineage>
        <taxon>Bacteria</taxon>
        <taxon>Bacillati</taxon>
        <taxon>Bacillota</taxon>
        <taxon>Bacilli</taxon>
        <taxon>Bacillales</taxon>
        <taxon>Bacillaceae</taxon>
        <taxon>Halalkalibacter</taxon>
    </lineage>
</organism>
<sequence length="254" mass="29471">MVKETIIFLHGIVGNKNAFKKEIEKLKADYDCIAYDFYDPEDLGVEGFLSLDLLVEQLYNKYKKAGIEQAHLCTLSFGCIVAMAFAKKYPHMVISMTYVGGYCCKVPSQFNTNLRKVLKEKRKCEYDMWLKRYASMLSPNTAFIAEDSESIFFTYALLVHPHVLDYSIRLQLEFDTKAALSQMQIPILWVMGEYDELYKSTLTHLKKYNPYVEYKEIKQAGHVAHIHQPQQFLSLFQSFLTKHKLINRESLSGV</sequence>
<reference evidence="2 3" key="1">
    <citation type="submission" date="2024-09" db="EMBL/GenBank/DDBJ databases">
        <authorList>
            <person name="Sun Q."/>
            <person name="Mori K."/>
        </authorList>
    </citation>
    <scope>NUCLEOTIDE SEQUENCE [LARGE SCALE GENOMIC DNA]</scope>
    <source>
        <strain evidence="2 3">NCAIM B.02301</strain>
    </source>
</reference>
<dbReference type="PANTHER" id="PTHR43798:SF28">
    <property type="entry name" value="AB HYDROLASE-1 DOMAIN-CONTAINING PROTEIN"/>
    <property type="match status" value="1"/>
</dbReference>
<dbReference type="PANTHER" id="PTHR43798">
    <property type="entry name" value="MONOACYLGLYCEROL LIPASE"/>
    <property type="match status" value="1"/>
</dbReference>
<gene>
    <name evidence="2" type="ORF">ACFFH4_09120</name>
</gene>
<evidence type="ECO:0000313" key="3">
    <source>
        <dbReference type="Proteomes" id="UP001589833"/>
    </source>
</evidence>
<dbReference type="InterPro" id="IPR000073">
    <property type="entry name" value="AB_hydrolase_1"/>
</dbReference>
<dbReference type="GO" id="GO:0016787">
    <property type="term" value="F:hydrolase activity"/>
    <property type="evidence" value="ECO:0007669"/>
    <property type="project" value="UniProtKB-KW"/>
</dbReference>
<name>A0ABV6NEM6_9BACI</name>
<feature type="domain" description="AB hydrolase-1" evidence="1">
    <location>
        <begin position="6"/>
        <end position="233"/>
    </location>
</feature>
<dbReference type="Proteomes" id="UP001589833">
    <property type="component" value="Unassembled WGS sequence"/>
</dbReference>
<comment type="caution">
    <text evidence="2">The sequence shown here is derived from an EMBL/GenBank/DDBJ whole genome shotgun (WGS) entry which is preliminary data.</text>
</comment>
<protein>
    <submittedName>
        <fullName evidence="2">Alpha/beta fold hydrolase</fullName>
    </submittedName>
</protein>
<accession>A0ABV6NEM6</accession>
<dbReference type="Pfam" id="PF12697">
    <property type="entry name" value="Abhydrolase_6"/>
    <property type="match status" value="1"/>
</dbReference>
<dbReference type="RefSeq" id="WP_273842096.1">
    <property type="nucleotide sequence ID" value="NZ_JAQQWT010000004.1"/>
</dbReference>
<dbReference type="InterPro" id="IPR029058">
    <property type="entry name" value="AB_hydrolase_fold"/>
</dbReference>
<dbReference type="EMBL" id="JBHLTR010000013">
    <property type="protein sequence ID" value="MFC0559205.1"/>
    <property type="molecule type" value="Genomic_DNA"/>
</dbReference>
<dbReference type="Gene3D" id="3.40.50.1820">
    <property type="entry name" value="alpha/beta hydrolase"/>
    <property type="match status" value="1"/>
</dbReference>